<accession>A0A382SMB5</accession>
<gene>
    <name evidence="3" type="ORF">METZ01_LOCUS363830</name>
</gene>
<dbReference type="AlphaFoldDB" id="A0A382SMB5"/>
<keyword evidence="2" id="KW-1133">Transmembrane helix</keyword>
<name>A0A382SMB5_9ZZZZ</name>
<feature type="transmembrane region" description="Helical" evidence="2">
    <location>
        <begin position="128"/>
        <end position="148"/>
    </location>
</feature>
<organism evidence="3">
    <name type="scientific">marine metagenome</name>
    <dbReference type="NCBI Taxonomy" id="408172"/>
    <lineage>
        <taxon>unclassified sequences</taxon>
        <taxon>metagenomes</taxon>
        <taxon>ecological metagenomes</taxon>
    </lineage>
</organism>
<proteinExistence type="predicted"/>
<evidence type="ECO:0000256" key="2">
    <source>
        <dbReference type="SAM" id="Phobius"/>
    </source>
</evidence>
<keyword evidence="2" id="KW-0812">Transmembrane</keyword>
<sequence length="149" mass="16992">MNFTEIYTEISKLKDEIETNVTSFESSSEKLNKISEDVKTQTQELAAKLAEMKSSLQERIELIEENNKKFQKEFESSNVSRLERFKSDIEVTIRSEGSATAKTIESSLNTTFLDKLNQLGKEVGQLKMLYVFGVLILVANIYLIVNLIN</sequence>
<dbReference type="EMBL" id="UINC01130113">
    <property type="protein sequence ID" value="SVD10976.1"/>
    <property type="molecule type" value="Genomic_DNA"/>
</dbReference>
<protein>
    <recommendedName>
        <fullName evidence="4">DUF1640 domain-containing protein</fullName>
    </recommendedName>
</protein>
<keyword evidence="1" id="KW-0175">Coiled coil</keyword>
<reference evidence="3" key="1">
    <citation type="submission" date="2018-05" db="EMBL/GenBank/DDBJ databases">
        <authorList>
            <person name="Lanie J.A."/>
            <person name="Ng W.-L."/>
            <person name="Kazmierczak K.M."/>
            <person name="Andrzejewski T.M."/>
            <person name="Davidsen T.M."/>
            <person name="Wayne K.J."/>
            <person name="Tettelin H."/>
            <person name="Glass J.I."/>
            <person name="Rusch D."/>
            <person name="Podicherti R."/>
            <person name="Tsui H.-C.T."/>
            <person name="Winkler M.E."/>
        </authorList>
    </citation>
    <scope>NUCLEOTIDE SEQUENCE</scope>
</reference>
<keyword evidence="2" id="KW-0472">Membrane</keyword>
<evidence type="ECO:0000256" key="1">
    <source>
        <dbReference type="SAM" id="Coils"/>
    </source>
</evidence>
<feature type="coiled-coil region" evidence="1">
    <location>
        <begin position="46"/>
        <end position="73"/>
    </location>
</feature>
<evidence type="ECO:0008006" key="4">
    <source>
        <dbReference type="Google" id="ProtNLM"/>
    </source>
</evidence>
<evidence type="ECO:0000313" key="3">
    <source>
        <dbReference type="EMBL" id="SVD10976.1"/>
    </source>
</evidence>